<feature type="compositionally biased region" description="Gly residues" evidence="1">
    <location>
        <begin position="29"/>
        <end position="69"/>
    </location>
</feature>
<dbReference type="EMBL" id="KV918990">
    <property type="protein sequence ID" value="OSX73548.1"/>
    <property type="molecule type" value="Genomic_DNA"/>
</dbReference>
<evidence type="ECO:0000313" key="2">
    <source>
        <dbReference type="EMBL" id="OSX73548.1"/>
    </source>
</evidence>
<sequence>MSNRPALLTRSLSSGGYKAPASRRKRTRSGGGGGGGRGGGRGGGGNGSAGGGGSGRSGGGGGGGGGSGAAGNPRTRGDLALPPPVKPDVEPPPPADVIPGAGAGVRAALRDGRSGRTALAPLSSNELVQRRLFEPDPMDEQTAHGLQPFAYVAEDDMLLGGVERPPPPAVMVPLGHGRHDRDSTDRQCEGDPQATNVREGVRSPYAKRVFKKRRLHALGRPSRYAPTPASTPGGGTASSSSAKVGSLVPSGSKIDKAVKALMWPEAQATARARMDAQQLLKEMQAANPISPGREDRIGRTTNTSGWPDCRLGGGDDVKPCSNSAEQIDDVLPSDDKLPSDDLVVDDSFDDANATAALAATLRQSEAEAAPVLFESQESVESAGRAERVKAEVSMADKFLKLTPSPPSPPPHS</sequence>
<feature type="compositionally biased region" description="Basic and acidic residues" evidence="1">
    <location>
        <begin position="177"/>
        <end position="189"/>
    </location>
</feature>
<dbReference type="AlphaFoldDB" id="A0A1X6NY72"/>
<organism evidence="2 3">
    <name type="scientific">Porphyra umbilicalis</name>
    <name type="common">Purple laver</name>
    <name type="synonym">Red alga</name>
    <dbReference type="NCBI Taxonomy" id="2786"/>
    <lineage>
        <taxon>Eukaryota</taxon>
        <taxon>Rhodophyta</taxon>
        <taxon>Bangiophyceae</taxon>
        <taxon>Bangiales</taxon>
        <taxon>Bangiaceae</taxon>
        <taxon>Porphyra</taxon>
    </lineage>
</organism>
<protein>
    <submittedName>
        <fullName evidence="2">Uncharacterized protein</fullName>
    </submittedName>
</protein>
<accession>A0A1X6NY72</accession>
<evidence type="ECO:0000313" key="3">
    <source>
        <dbReference type="Proteomes" id="UP000218209"/>
    </source>
</evidence>
<evidence type="ECO:0000256" key="1">
    <source>
        <dbReference type="SAM" id="MobiDB-lite"/>
    </source>
</evidence>
<feature type="region of interest" description="Disordered" evidence="1">
    <location>
        <begin position="284"/>
        <end position="340"/>
    </location>
</feature>
<feature type="compositionally biased region" description="Basic residues" evidence="1">
    <location>
        <begin position="208"/>
        <end position="217"/>
    </location>
</feature>
<keyword evidence="3" id="KW-1185">Reference proteome</keyword>
<feature type="region of interest" description="Disordered" evidence="1">
    <location>
        <begin position="159"/>
        <end position="247"/>
    </location>
</feature>
<name>A0A1X6NY72_PORUM</name>
<feature type="region of interest" description="Disordered" evidence="1">
    <location>
        <begin position="1"/>
        <end position="102"/>
    </location>
</feature>
<dbReference type="Proteomes" id="UP000218209">
    <property type="component" value="Unassembled WGS sequence"/>
</dbReference>
<proteinExistence type="predicted"/>
<reference evidence="2 3" key="1">
    <citation type="submission" date="2017-03" db="EMBL/GenBank/DDBJ databases">
        <title>WGS assembly of Porphyra umbilicalis.</title>
        <authorList>
            <person name="Brawley S.H."/>
            <person name="Blouin N.A."/>
            <person name="Ficko-Blean E."/>
            <person name="Wheeler G.L."/>
            <person name="Lohr M."/>
            <person name="Goodson H.V."/>
            <person name="Jenkins J.W."/>
            <person name="Blaby-Haas C.E."/>
            <person name="Helliwell K.E."/>
            <person name="Chan C."/>
            <person name="Marriage T."/>
            <person name="Bhattacharya D."/>
            <person name="Klein A.S."/>
            <person name="Badis Y."/>
            <person name="Brodie J."/>
            <person name="Cao Y."/>
            <person name="Collen J."/>
            <person name="Dittami S.M."/>
            <person name="Gachon C.M."/>
            <person name="Green B.R."/>
            <person name="Karpowicz S."/>
            <person name="Kim J.W."/>
            <person name="Kudahl U."/>
            <person name="Lin S."/>
            <person name="Michel G."/>
            <person name="Mittag M."/>
            <person name="Olson B.J."/>
            <person name="Pangilinan J."/>
            <person name="Peng Y."/>
            <person name="Qiu H."/>
            <person name="Shu S."/>
            <person name="Singer J.T."/>
            <person name="Smith A.G."/>
            <person name="Sprecher B.N."/>
            <person name="Wagner V."/>
            <person name="Wang W."/>
            <person name="Wang Z.-Y."/>
            <person name="Yan J."/>
            <person name="Yarish C."/>
            <person name="Zoeuner-Riek S."/>
            <person name="Zhuang Y."/>
            <person name="Zou Y."/>
            <person name="Lindquist E.A."/>
            <person name="Grimwood J."/>
            <person name="Barry K."/>
            <person name="Rokhsar D.S."/>
            <person name="Schmutz J."/>
            <person name="Stiller J.W."/>
            <person name="Grossman A.R."/>
            <person name="Prochnik S.E."/>
        </authorList>
    </citation>
    <scope>NUCLEOTIDE SEQUENCE [LARGE SCALE GENOMIC DNA]</scope>
    <source>
        <strain evidence="2">4086291</strain>
    </source>
</reference>
<feature type="compositionally biased region" description="Low complexity" evidence="1">
    <location>
        <begin position="225"/>
        <end position="242"/>
    </location>
</feature>
<feature type="compositionally biased region" description="Pro residues" evidence="1">
    <location>
        <begin position="81"/>
        <end position="96"/>
    </location>
</feature>
<gene>
    <name evidence="2" type="ORF">BU14_0339s0012</name>
</gene>